<keyword evidence="2" id="KW-1185">Reference proteome</keyword>
<dbReference type="EMBL" id="BPLR01019789">
    <property type="protein sequence ID" value="GIX71795.1"/>
    <property type="molecule type" value="Genomic_DNA"/>
</dbReference>
<accession>A0AAV4MIY1</accession>
<name>A0AAV4MIY1_CAEEX</name>
<protein>
    <submittedName>
        <fullName evidence="1">Uncharacterized protein</fullName>
    </submittedName>
</protein>
<organism evidence="1 2">
    <name type="scientific">Caerostris extrusa</name>
    <name type="common">Bark spider</name>
    <name type="synonym">Caerostris bankana</name>
    <dbReference type="NCBI Taxonomy" id="172846"/>
    <lineage>
        <taxon>Eukaryota</taxon>
        <taxon>Metazoa</taxon>
        <taxon>Ecdysozoa</taxon>
        <taxon>Arthropoda</taxon>
        <taxon>Chelicerata</taxon>
        <taxon>Arachnida</taxon>
        <taxon>Araneae</taxon>
        <taxon>Araneomorphae</taxon>
        <taxon>Entelegynae</taxon>
        <taxon>Araneoidea</taxon>
        <taxon>Araneidae</taxon>
        <taxon>Caerostris</taxon>
    </lineage>
</organism>
<gene>
    <name evidence="1" type="ORF">CEXT_610991</name>
</gene>
<dbReference type="Proteomes" id="UP001054945">
    <property type="component" value="Unassembled WGS sequence"/>
</dbReference>
<evidence type="ECO:0000313" key="1">
    <source>
        <dbReference type="EMBL" id="GIX71795.1"/>
    </source>
</evidence>
<sequence length="100" mass="11457">MTKVKNYSYIVELVIDLSTQIKPLIVDHKCISWNQGRSLRKEIFCSTSGKDLFPIVELLMMSDKNLYSGASPIGWEQTGISSLENRLANLFREILSQIEY</sequence>
<proteinExistence type="predicted"/>
<reference evidence="1 2" key="1">
    <citation type="submission" date="2021-06" db="EMBL/GenBank/DDBJ databases">
        <title>Caerostris extrusa draft genome.</title>
        <authorList>
            <person name="Kono N."/>
            <person name="Arakawa K."/>
        </authorList>
    </citation>
    <scope>NUCLEOTIDE SEQUENCE [LARGE SCALE GENOMIC DNA]</scope>
</reference>
<evidence type="ECO:0000313" key="2">
    <source>
        <dbReference type="Proteomes" id="UP001054945"/>
    </source>
</evidence>
<comment type="caution">
    <text evidence="1">The sequence shown here is derived from an EMBL/GenBank/DDBJ whole genome shotgun (WGS) entry which is preliminary data.</text>
</comment>
<dbReference type="AlphaFoldDB" id="A0AAV4MIY1"/>